<dbReference type="PRINTS" id="PR00032">
    <property type="entry name" value="HTHARAC"/>
</dbReference>
<dbReference type="SMART" id="SM00342">
    <property type="entry name" value="HTH_ARAC"/>
    <property type="match status" value="1"/>
</dbReference>
<dbReference type="PANTHER" id="PTHR47504">
    <property type="entry name" value="RIGHT ORIGIN-BINDING PROTEIN"/>
    <property type="match status" value="1"/>
</dbReference>
<reference evidence="5" key="1">
    <citation type="submission" date="2019-11" db="EMBL/GenBank/DDBJ databases">
        <authorList>
            <person name="Feng L."/>
        </authorList>
    </citation>
    <scope>NUCLEOTIDE SEQUENCE</scope>
    <source>
        <strain evidence="5">CramosumLFYP8</strain>
    </source>
</reference>
<evidence type="ECO:0000313" key="5">
    <source>
        <dbReference type="EMBL" id="VYU22550.1"/>
    </source>
</evidence>
<name>A0A6N3D0R5_9FIRM</name>
<dbReference type="InterPro" id="IPR011256">
    <property type="entry name" value="Reg_factor_effector_dom_sf"/>
</dbReference>
<dbReference type="PANTHER" id="PTHR47504:SF5">
    <property type="entry name" value="RIGHT ORIGIN-BINDING PROTEIN"/>
    <property type="match status" value="1"/>
</dbReference>
<dbReference type="EMBL" id="CACRTL010000031">
    <property type="protein sequence ID" value="VYU22550.1"/>
    <property type="molecule type" value="Genomic_DNA"/>
</dbReference>
<dbReference type="Gene3D" id="1.10.10.60">
    <property type="entry name" value="Homeodomain-like"/>
    <property type="match status" value="2"/>
</dbReference>
<evidence type="ECO:0000256" key="3">
    <source>
        <dbReference type="ARBA" id="ARBA00023163"/>
    </source>
</evidence>
<dbReference type="InterPro" id="IPR009057">
    <property type="entry name" value="Homeodomain-like_sf"/>
</dbReference>
<evidence type="ECO:0000256" key="1">
    <source>
        <dbReference type="ARBA" id="ARBA00023015"/>
    </source>
</evidence>
<keyword evidence="3" id="KW-0804">Transcription</keyword>
<dbReference type="InterPro" id="IPR018060">
    <property type="entry name" value="HTH_AraC"/>
</dbReference>
<dbReference type="PROSITE" id="PS00041">
    <property type="entry name" value="HTH_ARAC_FAMILY_1"/>
    <property type="match status" value="1"/>
</dbReference>
<evidence type="ECO:0000256" key="2">
    <source>
        <dbReference type="ARBA" id="ARBA00023125"/>
    </source>
</evidence>
<keyword evidence="1" id="KW-0805">Transcription regulation</keyword>
<keyword evidence="2" id="KW-0238">DNA-binding</keyword>
<sequence length="286" mass="33726">MYAWQEIQVTLDYIEENYDKEIDIDKLAAIAHLSKYYYQRLFFRLTKKTVNDYVKLRRLEKAANQLKNTEKRILDIAIACGFSGHSAFTRAFKEVYKITPDDYRNQKIHLDHFIKPDLQLNYVVIDTGVPLIVEEMVLEINEKQVCNDRIFYGKSKMAKVDELGEPKINNIVSLYQELDVQDAVVVDILTLSDDPALFNYFVGIEIDRPSIDCEQRIIPSGKYVVCSYEAENFESLVNEALYKASRYLYEVWFVEHRLEPDDLLVQKYYNPYQENCYIELWAKVRS</sequence>
<dbReference type="GO" id="GO:0043565">
    <property type="term" value="F:sequence-specific DNA binding"/>
    <property type="evidence" value="ECO:0007669"/>
    <property type="project" value="InterPro"/>
</dbReference>
<dbReference type="InterPro" id="IPR020449">
    <property type="entry name" value="Tscrpt_reg_AraC-type_HTH"/>
</dbReference>
<dbReference type="Pfam" id="PF12833">
    <property type="entry name" value="HTH_18"/>
    <property type="match status" value="1"/>
</dbReference>
<proteinExistence type="predicted"/>
<dbReference type="GO" id="GO:0003700">
    <property type="term" value="F:DNA-binding transcription factor activity"/>
    <property type="evidence" value="ECO:0007669"/>
    <property type="project" value="InterPro"/>
</dbReference>
<dbReference type="SUPFAM" id="SSF46689">
    <property type="entry name" value="Homeodomain-like"/>
    <property type="match status" value="2"/>
</dbReference>
<dbReference type="Gene3D" id="3.20.80.10">
    <property type="entry name" value="Regulatory factor, effector binding domain"/>
    <property type="match status" value="1"/>
</dbReference>
<dbReference type="RefSeq" id="WP_156635812.1">
    <property type="nucleotide sequence ID" value="NZ_CACRTL010000031.1"/>
</dbReference>
<evidence type="ECO:0000259" key="4">
    <source>
        <dbReference type="PROSITE" id="PS01124"/>
    </source>
</evidence>
<protein>
    <submittedName>
        <fullName evidence="5">Transposon Tn10 TetD protein</fullName>
    </submittedName>
</protein>
<organism evidence="5">
    <name type="scientific">Thomasclavelia ramosa</name>
    <dbReference type="NCBI Taxonomy" id="1547"/>
    <lineage>
        <taxon>Bacteria</taxon>
        <taxon>Bacillati</taxon>
        <taxon>Bacillota</taxon>
        <taxon>Erysipelotrichia</taxon>
        <taxon>Erysipelotrichales</taxon>
        <taxon>Coprobacillaceae</taxon>
        <taxon>Thomasclavelia</taxon>
    </lineage>
</organism>
<dbReference type="PROSITE" id="PS01124">
    <property type="entry name" value="HTH_ARAC_FAMILY_2"/>
    <property type="match status" value="1"/>
</dbReference>
<accession>A0A6N3D0R5</accession>
<dbReference type="SUPFAM" id="SSF55136">
    <property type="entry name" value="Probable bacterial effector-binding domain"/>
    <property type="match status" value="1"/>
</dbReference>
<dbReference type="InterPro" id="IPR018062">
    <property type="entry name" value="HTH_AraC-typ_CS"/>
</dbReference>
<dbReference type="InterPro" id="IPR050959">
    <property type="entry name" value="MarA-like"/>
</dbReference>
<gene>
    <name evidence="5" type="primary">tetD_5</name>
    <name evidence="5" type="ORF">CRLFYP8_03246</name>
</gene>
<dbReference type="AlphaFoldDB" id="A0A6N3D0R5"/>
<feature type="domain" description="HTH araC/xylS-type" evidence="4">
    <location>
        <begin position="8"/>
        <end position="106"/>
    </location>
</feature>